<organism evidence="3 4">
    <name type="scientific">Tistrella arctica</name>
    <dbReference type="NCBI Taxonomy" id="3133430"/>
    <lineage>
        <taxon>Bacteria</taxon>
        <taxon>Pseudomonadati</taxon>
        <taxon>Pseudomonadota</taxon>
        <taxon>Alphaproteobacteria</taxon>
        <taxon>Geminicoccales</taxon>
        <taxon>Geminicoccaceae</taxon>
        <taxon>Tistrella</taxon>
    </lineage>
</organism>
<feature type="domain" description="PhoD-like phosphatase metallophosphatase" evidence="2">
    <location>
        <begin position="96"/>
        <end position="342"/>
    </location>
</feature>
<evidence type="ECO:0000313" key="3">
    <source>
        <dbReference type="EMBL" id="MEN2987783.1"/>
    </source>
</evidence>
<feature type="region of interest" description="Disordered" evidence="1">
    <location>
        <begin position="1"/>
        <end position="33"/>
    </location>
</feature>
<dbReference type="Gene3D" id="3.60.21.70">
    <property type="entry name" value="PhoD-like phosphatase"/>
    <property type="match status" value="1"/>
</dbReference>
<dbReference type="PROSITE" id="PS51318">
    <property type="entry name" value="TAT"/>
    <property type="match status" value="1"/>
</dbReference>
<keyword evidence="3" id="KW-0378">Hydrolase</keyword>
<evidence type="ECO:0000256" key="1">
    <source>
        <dbReference type="SAM" id="MobiDB-lite"/>
    </source>
</evidence>
<dbReference type="CDD" id="cd07389">
    <property type="entry name" value="MPP_PhoD"/>
    <property type="match status" value="1"/>
</dbReference>
<keyword evidence="4" id="KW-1185">Reference proteome</keyword>
<name>A0ABU9YG72_9PROT</name>
<dbReference type="InterPro" id="IPR018946">
    <property type="entry name" value="PhoD-like_MPP"/>
</dbReference>
<dbReference type="Proteomes" id="UP001413721">
    <property type="component" value="Unassembled WGS sequence"/>
</dbReference>
<dbReference type="SUPFAM" id="SSF56300">
    <property type="entry name" value="Metallo-dependent phosphatases"/>
    <property type="match status" value="1"/>
</dbReference>
<dbReference type="PANTHER" id="PTHR33987:SF1">
    <property type="entry name" value="CALCINEURIN-LIKE METALLO-PHOSPHOESTERASE SUPERFAMILY PROTEIN"/>
    <property type="match status" value="1"/>
</dbReference>
<evidence type="ECO:0000313" key="4">
    <source>
        <dbReference type="Proteomes" id="UP001413721"/>
    </source>
</evidence>
<dbReference type="EC" id="3.1.3.1" evidence="3"/>
<dbReference type="Pfam" id="PF09423">
    <property type="entry name" value="PhoD"/>
    <property type="match status" value="1"/>
</dbReference>
<reference evidence="3 4" key="1">
    <citation type="submission" date="2024-03" db="EMBL/GenBank/DDBJ databases">
        <title>High-quality draft genome sequencing of Tistrella sp. BH-R2-4.</title>
        <authorList>
            <person name="Dong C."/>
        </authorList>
    </citation>
    <scope>NUCLEOTIDE SEQUENCE [LARGE SCALE GENOMIC DNA]</scope>
    <source>
        <strain evidence="3 4">BH-R2-4</strain>
    </source>
</reference>
<gene>
    <name evidence="3" type="ORF">WG926_05670</name>
</gene>
<dbReference type="InterPro" id="IPR038607">
    <property type="entry name" value="PhoD-like_sf"/>
</dbReference>
<protein>
    <submittedName>
        <fullName evidence="3">Alkaline phosphatase D family protein</fullName>
        <ecNumber evidence="3">3.1.3.1</ecNumber>
    </submittedName>
</protein>
<proteinExistence type="predicted"/>
<dbReference type="InterPro" id="IPR029052">
    <property type="entry name" value="Metallo-depent_PP-like"/>
</dbReference>
<comment type="caution">
    <text evidence="3">The sequence shown here is derived from an EMBL/GenBank/DDBJ whole genome shotgun (WGS) entry which is preliminary data.</text>
</comment>
<dbReference type="InterPro" id="IPR006311">
    <property type="entry name" value="TAT_signal"/>
</dbReference>
<evidence type="ECO:0000259" key="2">
    <source>
        <dbReference type="Pfam" id="PF09423"/>
    </source>
</evidence>
<dbReference type="RefSeq" id="WP_345936925.1">
    <property type="nucleotide sequence ID" value="NZ_JBBKTW010000002.1"/>
</dbReference>
<accession>A0ABU9YG72</accession>
<dbReference type="EMBL" id="JBBKTW010000002">
    <property type="protein sequence ID" value="MEN2987783.1"/>
    <property type="molecule type" value="Genomic_DNA"/>
</dbReference>
<sequence>MTSRSPRSADLRAPILPTRPDTTPVLPATAQSAASPAIPRRGILKAGVAGLMLAGLPAPAGARIPQPARPVTRVALMSCIHQARPAPALDLVVGYDPDIAIFAGDNVYGDVSGPEMTELAAAYALAATRPAFTALRRDRLVMPIWDDHDYGINDGGADFPHKAAAKALFQDFWDVSADDPRRSRAGLYHAAITGPEGRRVQVILLDCRSFRSPLIPTRGGQAPGGGRYVPSGPGRAMLGADQWAWLADQLRQPAELRLVVSSIQVIADGHGWESWRLMADERARLWRLIRDTGARGVVLLSGDRHLGALYRTGPGAGGTGETEGPPYPVTELTASSVNLPNLAIADEPGPNRLGRVWPMENWGRIDIDWWQGTVTLAVVDDGGITRRQAVLRIADLA</sequence>
<dbReference type="GO" id="GO:0004035">
    <property type="term" value="F:alkaline phosphatase activity"/>
    <property type="evidence" value="ECO:0007669"/>
    <property type="project" value="UniProtKB-EC"/>
</dbReference>
<dbReference type="PANTHER" id="PTHR33987">
    <property type="entry name" value="CALCINEURIN-LIKE METALLO-PHOSPHOESTERASE SUPERFAMILY PROTEIN"/>
    <property type="match status" value="1"/>
</dbReference>